<dbReference type="AlphaFoldDB" id="A0A914C1L4"/>
<reference evidence="2" key="1">
    <citation type="submission" date="2022-11" db="UniProtKB">
        <authorList>
            <consortium name="WormBaseParasite"/>
        </authorList>
    </citation>
    <scope>IDENTIFICATION</scope>
</reference>
<keyword evidence="1" id="KW-1185">Reference proteome</keyword>
<evidence type="ECO:0000313" key="1">
    <source>
        <dbReference type="Proteomes" id="UP000887540"/>
    </source>
</evidence>
<accession>A0A914C1L4</accession>
<evidence type="ECO:0000313" key="2">
    <source>
        <dbReference type="WBParaSite" id="ACRNAN_Path_1518.g5920.t1"/>
    </source>
</evidence>
<dbReference type="WBParaSite" id="ACRNAN_Path_1518.g5920.t1">
    <property type="protein sequence ID" value="ACRNAN_Path_1518.g5920.t1"/>
    <property type="gene ID" value="ACRNAN_Path_1518.g5920"/>
</dbReference>
<protein>
    <submittedName>
        <fullName evidence="2">Uncharacterized protein</fullName>
    </submittedName>
</protein>
<dbReference type="Proteomes" id="UP000887540">
    <property type="component" value="Unplaced"/>
</dbReference>
<sequence>MQFLTELASLILDHSSLKAQPNMNNSVAEALLATFHSYGSNEHAFGNYAKYGNQKLGSSPKYNNYPIIIGQNIHGIESPTLHQG</sequence>
<organism evidence="1 2">
    <name type="scientific">Acrobeloides nanus</name>
    <dbReference type="NCBI Taxonomy" id="290746"/>
    <lineage>
        <taxon>Eukaryota</taxon>
        <taxon>Metazoa</taxon>
        <taxon>Ecdysozoa</taxon>
        <taxon>Nematoda</taxon>
        <taxon>Chromadorea</taxon>
        <taxon>Rhabditida</taxon>
        <taxon>Tylenchina</taxon>
        <taxon>Cephalobomorpha</taxon>
        <taxon>Cephaloboidea</taxon>
        <taxon>Cephalobidae</taxon>
        <taxon>Acrobeloides</taxon>
    </lineage>
</organism>
<proteinExistence type="predicted"/>
<name>A0A914C1L4_9BILA</name>